<comment type="caution">
    <text evidence="1">The sequence shown here is derived from an EMBL/GenBank/DDBJ whole genome shotgun (WGS) entry which is preliminary data.</text>
</comment>
<protein>
    <submittedName>
        <fullName evidence="1">Uncharacterized protein</fullName>
    </submittedName>
</protein>
<evidence type="ECO:0000313" key="1">
    <source>
        <dbReference type="EMBL" id="KAJ8729095.1"/>
    </source>
</evidence>
<proteinExistence type="predicted"/>
<accession>A0ACC2QY70</accession>
<evidence type="ECO:0000313" key="2">
    <source>
        <dbReference type="Proteomes" id="UP001231649"/>
    </source>
</evidence>
<reference evidence="1" key="1">
    <citation type="submission" date="2023-03" db="EMBL/GenBank/DDBJ databases">
        <title>Chromosome-level genomes of two armyworms, Mythimna separata and Mythimna loreyi, provide insights into the biosynthesis and reception of sex pheromones.</title>
        <authorList>
            <person name="Zhao H."/>
        </authorList>
    </citation>
    <scope>NUCLEOTIDE SEQUENCE</scope>
    <source>
        <strain evidence="1">BeijingLab</strain>
    </source>
</reference>
<dbReference type="EMBL" id="CM056786">
    <property type="protein sequence ID" value="KAJ8729095.1"/>
    <property type="molecule type" value="Genomic_DNA"/>
</dbReference>
<organism evidence="1 2">
    <name type="scientific">Mythimna loreyi</name>
    <dbReference type="NCBI Taxonomy" id="667449"/>
    <lineage>
        <taxon>Eukaryota</taxon>
        <taxon>Metazoa</taxon>
        <taxon>Ecdysozoa</taxon>
        <taxon>Arthropoda</taxon>
        <taxon>Hexapoda</taxon>
        <taxon>Insecta</taxon>
        <taxon>Pterygota</taxon>
        <taxon>Neoptera</taxon>
        <taxon>Endopterygota</taxon>
        <taxon>Lepidoptera</taxon>
        <taxon>Glossata</taxon>
        <taxon>Ditrysia</taxon>
        <taxon>Noctuoidea</taxon>
        <taxon>Noctuidae</taxon>
        <taxon>Noctuinae</taxon>
        <taxon>Hadenini</taxon>
        <taxon>Mythimna</taxon>
    </lineage>
</organism>
<name>A0ACC2QY70_9NEOP</name>
<sequence>MGHIPIFIQNSSNYFYQKRTYSLHKYNNLIKPFLIVACDGHIIDVSGPYAATQTDSEIISNLFENGNGPMRSYFRANNIFILDRGFRDSIPVLESYGYKVFKPESVDEGETQLTTLQANKSRCVTLCRWVVEVVNGRFKRDFKLFRQNFFNRASLHLMDDFLIAAALINRFHPLIQDRPDAHEIILRALHFLTFKRARGVESTALVIFTIVFSKLLVGSTYHF</sequence>
<dbReference type="Proteomes" id="UP001231649">
    <property type="component" value="Chromosome 10"/>
</dbReference>
<gene>
    <name evidence="1" type="ORF">PYW08_000676</name>
</gene>
<keyword evidence="2" id="KW-1185">Reference proteome</keyword>